<dbReference type="Proteomes" id="UP001055879">
    <property type="component" value="Linkage Group LG07"/>
</dbReference>
<organism evidence="1 2">
    <name type="scientific">Arctium lappa</name>
    <name type="common">Greater burdock</name>
    <name type="synonym">Lappa major</name>
    <dbReference type="NCBI Taxonomy" id="4217"/>
    <lineage>
        <taxon>Eukaryota</taxon>
        <taxon>Viridiplantae</taxon>
        <taxon>Streptophyta</taxon>
        <taxon>Embryophyta</taxon>
        <taxon>Tracheophyta</taxon>
        <taxon>Spermatophyta</taxon>
        <taxon>Magnoliopsida</taxon>
        <taxon>eudicotyledons</taxon>
        <taxon>Gunneridae</taxon>
        <taxon>Pentapetalae</taxon>
        <taxon>asterids</taxon>
        <taxon>campanulids</taxon>
        <taxon>Asterales</taxon>
        <taxon>Asteraceae</taxon>
        <taxon>Carduoideae</taxon>
        <taxon>Cardueae</taxon>
        <taxon>Arctiinae</taxon>
        <taxon>Arctium</taxon>
    </lineage>
</organism>
<comment type="caution">
    <text evidence="1">The sequence shown here is derived from an EMBL/GenBank/DDBJ whole genome shotgun (WGS) entry which is preliminary data.</text>
</comment>
<sequence length="92" mass="10108">MINVRATNRNTINSSEVRSLGTMIDVEQCDGDEWEEFFKGHPKAKTLKTSPLAFPELCIALFEGTSATGSRVYAPSSTRERTVSSSITSHGR</sequence>
<keyword evidence="2" id="KW-1185">Reference proteome</keyword>
<evidence type="ECO:0000313" key="1">
    <source>
        <dbReference type="EMBL" id="KAI3714840.1"/>
    </source>
</evidence>
<reference evidence="1 2" key="2">
    <citation type="journal article" date="2022" name="Mol. Ecol. Resour.">
        <title>The genomes of chicory, endive, great burdock and yacon provide insights into Asteraceae paleo-polyploidization history and plant inulin production.</title>
        <authorList>
            <person name="Fan W."/>
            <person name="Wang S."/>
            <person name="Wang H."/>
            <person name="Wang A."/>
            <person name="Jiang F."/>
            <person name="Liu H."/>
            <person name="Zhao H."/>
            <person name="Xu D."/>
            <person name="Zhang Y."/>
        </authorList>
    </citation>
    <scope>NUCLEOTIDE SEQUENCE [LARGE SCALE GENOMIC DNA]</scope>
    <source>
        <strain evidence="2">cv. Niubang</strain>
    </source>
</reference>
<name>A0ACB9AYY0_ARCLA</name>
<proteinExistence type="predicted"/>
<dbReference type="EMBL" id="CM042053">
    <property type="protein sequence ID" value="KAI3714840.1"/>
    <property type="molecule type" value="Genomic_DNA"/>
</dbReference>
<protein>
    <submittedName>
        <fullName evidence="1">Uncharacterized protein</fullName>
    </submittedName>
</protein>
<evidence type="ECO:0000313" key="2">
    <source>
        <dbReference type="Proteomes" id="UP001055879"/>
    </source>
</evidence>
<gene>
    <name evidence="1" type="ORF">L6452_21800</name>
</gene>
<reference evidence="2" key="1">
    <citation type="journal article" date="2022" name="Mol. Ecol. Resour.">
        <title>The genomes of chicory, endive, great burdock and yacon provide insights into Asteraceae palaeo-polyploidization history and plant inulin production.</title>
        <authorList>
            <person name="Fan W."/>
            <person name="Wang S."/>
            <person name="Wang H."/>
            <person name="Wang A."/>
            <person name="Jiang F."/>
            <person name="Liu H."/>
            <person name="Zhao H."/>
            <person name="Xu D."/>
            <person name="Zhang Y."/>
        </authorList>
    </citation>
    <scope>NUCLEOTIDE SEQUENCE [LARGE SCALE GENOMIC DNA]</scope>
    <source>
        <strain evidence="2">cv. Niubang</strain>
    </source>
</reference>
<accession>A0ACB9AYY0</accession>